<comment type="caution">
    <text evidence="3">The sequence shown here is derived from an EMBL/GenBank/DDBJ whole genome shotgun (WGS) entry which is preliminary data.</text>
</comment>
<organism evidence="3 4">
    <name type="scientific">Ditylenchus destructor</name>
    <dbReference type="NCBI Taxonomy" id="166010"/>
    <lineage>
        <taxon>Eukaryota</taxon>
        <taxon>Metazoa</taxon>
        <taxon>Ecdysozoa</taxon>
        <taxon>Nematoda</taxon>
        <taxon>Chromadorea</taxon>
        <taxon>Rhabditida</taxon>
        <taxon>Tylenchina</taxon>
        <taxon>Tylenchomorpha</taxon>
        <taxon>Sphaerularioidea</taxon>
        <taxon>Anguinidae</taxon>
        <taxon>Anguininae</taxon>
        <taxon>Ditylenchus</taxon>
    </lineage>
</organism>
<reference evidence="3" key="1">
    <citation type="submission" date="2022-01" db="EMBL/GenBank/DDBJ databases">
        <title>Genome Sequence Resource for Two Populations of Ditylenchus destructor, the Migratory Endoparasitic Phytonematode.</title>
        <authorList>
            <person name="Zhang H."/>
            <person name="Lin R."/>
            <person name="Xie B."/>
        </authorList>
    </citation>
    <scope>NUCLEOTIDE SEQUENCE</scope>
    <source>
        <strain evidence="3">BazhouSP</strain>
    </source>
</reference>
<feature type="region of interest" description="Disordered" evidence="1">
    <location>
        <begin position="426"/>
        <end position="448"/>
    </location>
</feature>
<dbReference type="Proteomes" id="UP001201812">
    <property type="component" value="Unassembled WGS sequence"/>
</dbReference>
<proteinExistence type="predicted"/>
<evidence type="ECO:0000256" key="2">
    <source>
        <dbReference type="SAM" id="Phobius"/>
    </source>
</evidence>
<evidence type="ECO:0000256" key="1">
    <source>
        <dbReference type="SAM" id="MobiDB-lite"/>
    </source>
</evidence>
<evidence type="ECO:0000313" key="4">
    <source>
        <dbReference type="Proteomes" id="UP001201812"/>
    </source>
</evidence>
<feature type="compositionally biased region" description="Polar residues" evidence="1">
    <location>
        <begin position="600"/>
        <end position="612"/>
    </location>
</feature>
<name>A0AAD4NAL6_9BILA</name>
<keyword evidence="2" id="KW-0812">Transmembrane</keyword>
<sequence>MLEDQLHLCVKSEEDDNWDLPGGFGPLAKNFLQTELRSVRPLMTKMQQELFIKRLETSLSDDQEWNNLPKATRLDNLHAIKQMPPHPHKILPCSIEFGQHDKYRFSATVDGVLQFTATCFLKLRTRSEIHDSLFPDMEFWTEWRKLNALEMFQLAYIRYRPIMASTILCRLLLAVGTLCLNPEDLQKLLCSKVMREGLLSAATSDAPTDNALMIPYYGLLRKCSVNESVWNEIVPFTWRRHLWSEDSEPRRLHRDDDRRLAFREFDKCFDCAESSTPALDALVLNSAMANWIFAGDPPRQYPFSMGLRMVNNEILPPFEDDSTKQVMTLVSRDNFDDPPRIHRISTESQAYRTQELALLDSARRNEKLLLSKERRRQQGLRKKRQCHARNKNKETGNMDLSDIEDENIRADIFNVNNDLFNSSVFTDENSSSSEESLRHHDENTTGHCSADSDVICLGEIESSHNRNMTDRTSTPNGIDQERAEDPEFMKNYHHIGDVHVDISLHSVENLVDQKRLKMKSPKTKNVENDIRKRGKKSRIFRQENYRSSAYLETLSDKVWLDDVRKDFGHLSSPEIPQYSANNARHRRKLHTSGEHFSDKSVWSQAERSTPQSEYRPRSRIMSNGFYRATQSKTKSSKFGNICKIVCKYGIIIAACLVCVVFLFHFISDNYLHENDGPYRYHFFEPYIQEEDIV</sequence>
<dbReference type="AlphaFoldDB" id="A0AAD4NAL6"/>
<keyword evidence="2" id="KW-1133">Transmembrane helix</keyword>
<feature type="transmembrane region" description="Helical" evidence="2">
    <location>
        <begin position="648"/>
        <end position="666"/>
    </location>
</feature>
<keyword evidence="2" id="KW-0472">Membrane</keyword>
<feature type="compositionally biased region" description="Basic residues" evidence="1">
    <location>
        <begin position="374"/>
        <end position="390"/>
    </location>
</feature>
<accession>A0AAD4NAL6</accession>
<evidence type="ECO:0000313" key="3">
    <source>
        <dbReference type="EMBL" id="KAI1723555.1"/>
    </source>
</evidence>
<dbReference type="EMBL" id="JAKKPZ010000003">
    <property type="protein sequence ID" value="KAI1723555.1"/>
    <property type="molecule type" value="Genomic_DNA"/>
</dbReference>
<keyword evidence="4" id="KW-1185">Reference proteome</keyword>
<feature type="compositionally biased region" description="Basic and acidic residues" evidence="1">
    <location>
        <begin position="435"/>
        <end position="444"/>
    </location>
</feature>
<feature type="region of interest" description="Disordered" evidence="1">
    <location>
        <begin position="374"/>
        <end position="400"/>
    </location>
</feature>
<protein>
    <submittedName>
        <fullName evidence="3">Uncharacterized protein</fullName>
    </submittedName>
</protein>
<gene>
    <name evidence="3" type="ORF">DdX_03716</name>
</gene>
<feature type="region of interest" description="Disordered" evidence="1">
    <location>
        <begin position="593"/>
        <end position="614"/>
    </location>
</feature>